<dbReference type="Gene3D" id="1.25.40.10">
    <property type="entry name" value="Tetratricopeptide repeat domain"/>
    <property type="match status" value="2"/>
</dbReference>
<dbReference type="InterPro" id="IPR019734">
    <property type="entry name" value="TPR_rpt"/>
</dbReference>
<evidence type="ECO:0000256" key="1">
    <source>
        <dbReference type="PROSITE-ProRule" id="PRU00339"/>
    </source>
</evidence>
<evidence type="ECO:0000313" key="2">
    <source>
        <dbReference type="EMBL" id="QDZ14506.1"/>
    </source>
</evidence>
<dbReference type="RefSeq" id="WP_146319474.1">
    <property type="nucleotide sequence ID" value="NZ_CP042305.1"/>
</dbReference>
<dbReference type="Proteomes" id="UP000320216">
    <property type="component" value="Chromosome"/>
</dbReference>
<dbReference type="InterPro" id="IPR011990">
    <property type="entry name" value="TPR-like_helical_dom_sf"/>
</dbReference>
<dbReference type="PROSITE" id="PS50005">
    <property type="entry name" value="TPR"/>
    <property type="match status" value="1"/>
</dbReference>
<sequence length="804" mass="85271">MAVRETAPGAPHEPSSLDELSIRLGELRAAAGSPSYAEIARRVGELRSGDDPAKVTVYDCFRAGRRRLDDALVRDIALALGLPQNAAAALGERTRELNGDRMAVHVDVQVGRRDAEGVVGRDRLVAGIPNAPIVILTGLPGVGTSSVASLLSSPQAITVQLRGSEPGQRPADPVEVLRRVLGALGHRSMPYDLARLRERVAAEVGERTIVLEDAADPAAVAALVLPGVRYVITARTPLSGLENQQGVAGIPLHRTVVPPLGDDDSAALLGRLLDASPDDPALLRLVRVSGGLPLDLVMLAATAARSPDWTLADLAERFEWEPASARMRPALETALATLLPEDAEVLRLAALIDREFDSAVLGAMTPRADAALARLAERHLVTLDGAHVRMHATVFAFLREEAQASFPASARRAAVERASDAVLAAIESDPDYAATDYATVFGVASAALEGGSERTVERLALAAHPALAQWSMWAAAFRLHELASRVSALESAPEVALNVAVCAEKLGRYDEALMILHRVRRVATGVALARTWNQLGSVQRRMSRFDDAMRAYRQAAAIAHAEGDLQVEGRARGNHADTLRIVARYAEAGRGYARALSIAEQIDDTLNVSIVRTNRVLLHISLGRFDDAEDELAWLLAHAGERPVPHVHAVLTSVAEAAGDLETARRRMAIAELAASEAGEYSATTELALLSARLRAADGDITGAVSAAEAVLREGMRAGSPLLETDAGNTLAELLLAAGDAEGAVRRAAAAEEVAEATGDLAEIARGRAVRAGAAQLRGDAQEAAALWESSRELYRRIGHRLGR</sequence>
<dbReference type="SMART" id="SM00028">
    <property type="entry name" value="TPR"/>
    <property type="match status" value="2"/>
</dbReference>
<evidence type="ECO:0000313" key="3">
    <source>
        <dbReference type="Proteomes" id="UP000320216"/>
    </source>
</evidence>
<keyword evidence="3" id="KW-1185">Reference proteome</keyword>
<accession>A0A5B8M2M0</accession>
<keyword evidence="1" id="KW-0802">TPR repeat</keyword>
<proteinExistence type="predicted"/>
<dbReference type="SUPFAM" id="SSF52540">
    <property type="entry name" value="P-loop containing nucleoside triphosphate hydrolases"/>
    <property type="match status" value="1"/>
</dbReference>
<dbReference type="EMBL" id="CP042305">
    <property type="protein sequence ID" value="QDZ14506.1"/>
    <property type="molecule type" value="Genomic_DNA"/>
</dbReference>
<dbReference type="AlphaFoldDB" id="A0A5B8M2M0"/>
<feature type="repeat" description="TPR" evidence="1">
    <location>
        <begin position="529"/>
        <end position="562"/>
    </location>
</feature>
<name>A0A5B8M2M0_9MICO</name>
<gene>
    <name evidence="2" type="ORF">FPZ11_06795</name>
</gene>
<dbReference type="OrthoDB" id="7628974at2"/>
<dbReference type="KEGG" id="huw:FPZ11_06795"/>
<dbReference type="InterPro" id="IPR027417">
    <property type="entry name" value="P-loop_NTPase"/>
</dbReference>
<reference evidence="2 3" key="1">
    <citation type="submission" date="2019-07" db="EMBL/GenBank/DDBJ databases">
        <title>Full genome sequence of Humibacter sp. WJ7-1.</title>
        <authorList>
            <person name="Im W.-T."/>
        </authorList>
    </citation>
    <scope>NUCLEOTIDE SEQUENCE [LARGE SCALE GENOMIC DNA]</scope>
    <source>
        <strain evidence="2 3">WJ7-1</strain>
    </source>
</reference>
<organism evidence="2 3">
    <name type="scientific">Humibacter ginsenosidimutans</name>
    <dbReference type="NCBI Taxonomy" id="2599293"/>
    <lineage>
        <taxon>Bacteria</taxon>
        <taxon>Bacillati</taxon>
        <taxon>Actinomycetota</taxon>
        <taxon>Actinomycetes</taxon>
        <taxon>Micrococcales</taxon>
        <taxon>Microbacteriaceae</taxon>
        <taxon>Humibacter</taxon>
    </lineage>
</organism>
<dbReference type="SUPFAM" id="SSF48452">
    <property type="entry name" value="TPR-like"/>
    <property type="match status" value="2"/>
</dbReference>
<protein>
    <submittedName>
        <fullName evidence="2">Tetratricopeptide repeat protein</fullName>
    </submittedName>
</protein>
<dbReference type="Pfam" id="PF13424">
    <property type="entry name" value="TPR_12"/>
    <property type="match status" value="1"/>
</dbReference>